<dbReference type="GO" id="GO:0030126">
    <property type="term" value="C:COPI vesicle coat"/>
    <property type="evidence" value="ECO:0007669"/>
    <property type="project" value="InterPro"/>
</dbReference>
<dbReference type="Gene3D" id="2.130.10.10">
    <property type="entry name" value="YVTN repeat-like/Quinoprotein amine dehydrogenase"/>
    <property type="match status" value="1"/>
</dbReference>
<comment type="subcellular location">
    <subcellularLocation>
        <location evidence="2">Cytoplasmic vesicle</location>
        <location evidence="2">COPI-coated vesicle membrane</location>
        <topology evidence="2">Peripheral membrane protein</topology>
        <orientation evidence="2">Cytoplasmic side</orientation>
    </subcellularLocation>
    <subcellularLocation>
        <location evidence="1">Golgi apparatus membrane</location>
        <topology evidence="1">Peripheral membrane protein</topology>
        <orientation evidence="1">Cytoplasmic side</orientation>
    </subcellularLocation>
</comment>
<dbReference type="PANTHER" id="PTHR19876:SF1">
    <property type="entry name" value="COATOMER SUBUNIT ALPHA"/>
    <property type="match status" value="1"/>
</dbReference>
<dbReference type="InterPro" id="IPR019775">
    <property type="entry name" value="WD40_repeat_CS"/>
</dbReference>
<evidence type="ECO:0000256" key="6">
    <source>
        <dbReference type="ARBA" id="ARBA00022927"/>
    </source>
</evidence>
<dbReference type="CDD" id="cd22948">
    <property type="entry name" value="Coatomer_WDAD_alpha"/>
    <property type="match status" value="1"/>
</dbReference>
<organism evidence="12 13">
    <name type="scientific">Diploptera punctata</name>
    <name type="common">Pacific beetle cockroach</name>
    <dbReference type="NCBI Taxonomy" id="6984"/>
    <lineage>
        <taxon>Eukaryota</taxon>
        <taxon>Metazoa</taxon>
        <taxon>Ecdysozoa</taxon>
        <taxon>Arthropoda</taxon>
        <taxon>Hexapoda</taxon>
        <taxon>Insecta</taxon>
        <taxon>Pterygota</taxon>
        <taxon>Neoptera</taxon>
        <taxon>Polyneoptera</taxon>
        <taxon>Dictyoptera</taxon>
        <taxon>Blattodea</taxon>
        <taxon>Blaberoidea</taxon>
        <taxon>Blaberidae</taxon>
        <taxon>Diplopterinae</taxon>
        <taxon>Diploptera</taxon>
    </lineage>
</organism>
<evidence type="ECO:0000256" key="7">
    <source>
        <dbReference type="ARBA" id="ARBA00023034"/>
    </source>
</evidence>
<dbReference type="InterPro" id="IPR050844">
    <property type="entry name" value="Coatomer_complex_subunit"/>
</dbReference>
<keyword evidence="8" id="KW-0472">Membrane</keyword>
<feature type="repeat" description="WD" evidence="9">
    <location>
        <begin position="188"/>
        <end position="229"/>
    </location>
</feature>
<feature type="repeat" description="WD" evidence="9">
    <location>
        <begin position="116"/>
        <end position="150"/>
    </location>
</feature>
<dbReference type="InterPro" id="IPR036322">
    <property type="entry name" value="WD40_repeat_dom_sf"/>
</dbReference>
<dbReference type="AlphaFoldDB" id="A0AAD8EBL4"/>
<keyword evidence="6" id="KW-0813">Transport</keyword>
<evidence type="ECO:0008006" key="14">
    <source>
        <dbReference type="Google" id="ProtNLM"/>
    </source>
</evidence>
<evidence type="ECO:0000256" key="5">
    <source>
        <dbReference type="ARBA" id="ARBA00022892"/>
    </source>
</evidence>
<keyword evidence="5" id="KW-0931">ER-Golgi transport</keyword>
<dbReference type="PRINTS" id="PR00320">
    <property type="entry name" value="GPROTEINBRPT"/>
</dbReference>
<dbReference type="InterPro" id="IPR010714">
    <property type="entry name" value="Coatomer_asu_C"/>
</dbReference>
<evidence type="ECO:0000256" key="1">
    <source>
        <dbReference type="ARBA" id="ARBA00004255"/>
    </source>
</evidence>
<keyword evidence="4" id="KW-0677">Repeat</keyword>
<keyword evidence="7" id="KW-0333">Golgi apparatus</keyword>
<dbReference type="PANTHER" id="PTHR19876">
    <property type="entry name" value="COATOMER"/>
    <property type="match status" value="1"/>
</dbReference>
<dbReference type="GO" id="GO:0000139">
    <property type="term" value="C:Golgi membrane"/>
    <property type="evidence" value="ECO:0007669"/>
    <property type="project" value="UniProtKB-SubCell"/>
</dbReference>
<dbReference type="GO" id="GO:0006891">
    <property type="term" value="P:intra-Golgi vesicle-mediated transport"/>
    <property type="evidence" value="ECO:0007669"/>
    <property type="project" value="TreeGrafter"/>
</dbReference>
<evidence type="ECO:0000259" key="11">
    <source>
        <dbReference type="Pfam" id="PF06957"/>
    </source>
</evidence>
<dbReference type="Proteomes" id="UP001233999">
    <property type="component" value="Unassembled WGS sequence"/>
</dbReference>
<dbReference type="InterPro" id="IPR015943">
    <property type="entry name" value="WD40/YVTN_repeat-like_dom_sf"/>
</dbReference>
<evidence type="ECO:0000256" key="8">
    <source>
        <dbReference type="ARBA" id="ARBA00023136"/>
    </source>
</evidence>
<dbReference type="GO" id="GO:0006890">
    <property type="term" value="P:retrograde vesicle-mediated transport, Golgi to endoplasmic reticulum"/>
    <property type="evidence" value="ECO:0007669"/>
    <property type="project" value="TreeGrafter"/>
</dbReference>
<dbReference type="GO" id="GO:0006888">
    <property type="term" value="P:endoplasmic reticulum to Golgi vesicle-mediated transport"/>
    <property type="evidence" value="ECO:0007669"/>
    <property type="project" value="TreeGrafter"/>
</dbReference>
<dbReference type="Pfam" id="PF00400">
    <property type="entry name" value="WD40"/>
    <property type="match status" value="5"/>
</dbReference>
<evidence type="ECO:0000256" key="4">
    <source>
        <dbReference type="ARBA" id="ARBA00022737"/>
    </source>
</evidence>
<evidence type="ECO:0000313" key="12">
    <source>
        <dbReference type="EMBL" id="KAJ9583889.1"/>
    </source>
</evidence>
<dbReference type="Gene3D" id="1.25.40.470">
    <property type="match status" value="1"/>
</dbReference>
<evidence type="ECO:0000256" key="3">
    <source>
        <dbReference type="ARBA" id="ARBA00022574"/>
    </source>
</evidence>
<protein>
    <recommendedName>
        <fullName evidence="14">Coatomer subunit alpha</fullName>
    </recommendedName>
</protein>
<dbReference type="InterPro" id="IPR020472">
    <property type="entry name" value="WD40_PAC1"/>
</dbReference>
<evidence type="ECO:0000259" key="10">
    <source>
        <dbReference type="Pfam" id="PF04053"/>
    </source>
</evidence>
<dbReference type="InterPro" id="IPR047312">
    <property type="entry name" value="Coatomer_alpha_WD-assoc_reg"/>
</dbReference>
<gene>
    <name evidence="12" type="ORF">L9F63_021766</name>
</gene>
<dbReference type="SMART" id="SM00320">
    <property type="entry name" value="WD40"/>
    <property type="match status" value="5"/>
</dbReference>
<evidence type="ECO:0000256" key="2">
    <source>
        <dbReference type="ARBA" id="ARBA00004347"/>
    </source>
</evidence>
<dbReference type="EMBL" id="JASPKZ010007505">
    <property type="protein sequence ID" value="KAJ9583889.1"/>
    <property type="molecule type" value="Genomic_DNA"/>
</dbReference>
<sequence>MIIKFDTKSARVRGLAFHKKRPWILASLHNGVIQLWDYRRCFLMDRFDEHEGPVRGICFHNQQSLFVSEMYFTFLGHLDYIRTTVFHHKYPWILSCSDDQTIRIWNWQSRNCISILTGHTHYVMCAQFHPTDDIVVSASLDQTVRVWDISGLRKKNVAPVPGEIQELVKNSRTTELFALPDALVKHILEGHDRGVNWACFHPTQPLIISGADDKEIKLWRMNESKAWEIDSFHGHYNSVSCVIFHPRREIIISNSEDKTIRIWDMKKRTSIHTFRREHERFWILASGHDGGMLVFKLERERPIYTIHGNLLYYIKDVFLRKLDFDTSKDQAVIQLRADNHSRFHTVSFNSAENAMILCTRTSNIENSSYDLYVNPKFSENDTCNMLKCKRSAGLSAVWISNSRFAVLDRNHTLIIKNIENETTKKFKSQIVMKYFMQEMGCYFLRDNDTAILFDVQKKRIISQAKTGKFRYVICSDKTKNFALLELLCSVHEMTRVKSGAWSSNAVFIYNTVNHIKYVLSNGDHGIIRTLDVPKYIIHVKDNQVFCLDHECKVNVLIIDSTEFKFKLALLNRKYDEILNIVCTQQLIGQSIISYLQQKGYPEVALYFVKDKNVRFNLALECGNIDVALESAKLIEEKACWGEIGKSCINARELSSCRNPLSNCLFLGIVTERMNILKNCGLISLHDLTGAVHRVQVDEKGIEKPKEFPVKNFRPNAKLLKPPVPIMVGDINWPLLTVSKGFFQISATSNGKKYDPNFNSRFSRTSYTALPCLPPLYGYPLRNWLETGSKDGKPAVTITLQDLIIRLQLGYNLTTKGKFIDAIQIMQSIILHAPLLALEMRKEVKEVEQVINICREYIIGLKMEILRKGFSKDTLEEKKRICEMAAYFTHCNLLPLHKILTLRTALNLSYKINNFKTAATFARRLLELGPGQEVVQQARKMLVICERHPIDEHRLAYNELNPFVLCGSSFTPIYKGSAECKCPLCGTSYKLEFKKTLCNICMVAEVGKQTLGINICCNQFTRNYM</sequence>
<evidence type="ECO:0000256" key="9">
    <source>
        <dbReference type="PROSITE-ProRule" id="PRU00221"/>
    </source>
</evidence>
<dbReference type="PROSITE" id="PS00678">
    <property type="entry name" value="WD_REPEATS_1"/>
    <property type="match status" value="1"/>
</dbReference>
<dbReference type="CDD" id="cd00200">
    <property type="entry name" value="WD40"/>
    <property type="match status" value="1"/>
</dbReference>
<comment type="caution">
    <text evidence="12">The sequence shown here is derived from an EMBL/GenBank/DDBJ whole genome shotgun (WGS) entry which is preliminary data.</text>
</comment>
<accession>A0AAD8EBL4</accession>
<evidence type="ECO:0000313" key="13">
    <source>
        <dbReference type="Proteomes" id="UP001233999"/>
    </source>
</evidence>
<dbReference type="PROSITE" id="PS50082">
    <property type="entry name" value="WD_REPEATS_2"/>
    <property type="match status" value="4"/>
</dbReference>
<dbReference type="InterPro" id="IPR006692">
    <property type="entry name" value="Beta-prop_COPA/B_2nd"/>
</dbReference>
<dbReference type="InterPro" id="IPR001680">
    <property type="entry name" value="WD40_rpt"/>
</dbReference>
<dbReference type="PROSITE" id="PS50294">
    <property type="entry name" value="WD_REPEATS_REGION"/>
    <property type="match status" value="4"/>
</dbReference>
<feature type="repeat" description="WD" evidence="9">
    <location>
        <begin position="74"/>
        <end position="115"/>
    </location>
</feature>
<dbReference type="Pfam" id="PF06957">
    <property type="entry name" value="COPI_C"/>
    <property type="match status" value="1"/>
</dbReference>
<dbReference type="Pfam" id="PF04053">
    <property type="entry name" value="B-prop_COPA_B_2nd"/>
    <property type="match status" value="1"/>
</dbReference>
<keyword evidence="13" id="KW-1185">Reference proteome</keyword>
<feature type="domain" description="COPA/B second beta-propeller" evidence="10">
    <location>
        <begin position="337"/>
        <end position="548"/>
    </location>
</feature>
<name>A0AAD8EBL4_DIPPU</name>
<keyword evidence="6" id="KW-0653">Protein transport</keyword>
<keyword evidence="3 9" id="KW-0853">WD repeat</keyword>
<dbReference type="SUPFAM" id="SSF50978">
    <property type="entry name" value="WD40 repeat-like"/>
    <property type="match status" value="1"/>
</dbReference>
<proteinExistence type="predicted"/>
<dbReference type="GO" id="GO:0005198">
    <property type="term" value="F:structural molecule activity"/>
    <property type="evidence" value="ECO:0007669"/>
    <property type="project" value="InterPro"/>
</dbReference>
<dbReference type="GO" id="GO:0006886">
    <property type="term" value="P:intracellular protein transport"/>
    <property type="evidence" value="ECO:0007669"/>
    <property type="project" value="InterPro"/>
</dbReference>
<feature type="repeat" description="WD" evidence="9">
    <location>
        <begin position="232"/>
        <end position="273"/>
    </location>
</feature>
<feature type="domain" description="Coatomer alpha subunit C-terminal" evidence="11">
    <location>
        <begin position="761"/>
        <end position="1019"/>
    </location>
</feature>
<reference evidence="12" key="1">
    <citation type="journal article" date="2023" name="IScience">
        <title>Live-bearing cockroach genome reveals convergent evolutionary mechanisms linked to viviparity in insects and beyond.</title>
        <authorList>
            <person name="Fouks B."/>
            <person name="Harrison M.C."/>
            <person name="Mikhailova A.A."/>
            <person name="Marchal E."/>
            <person name="English S."/>
            <person name="Carruthers M."/>
            <person name="Jennings E.C."/>
            <person name="Chiamaka E.L."/>
            <person name="Frigard R.A."/>
            <person name="Pippel M."/>
            <person name="Attardo G.M."/>
            <person name="Benoit J.B."/>
            <person name="Bornberg-Bauer E."/>
            <person name="Tobe S.S."/>
        </authorList>
    </citation>
    <scope>NUCLEOTIDE SEQUENCE</scope>
    <source>
        <strain evidence="12">Stay&amp;Tobe</strain>
    </source>
</reference>
<reference evidence="12" key="2">
    <citation type="submission" date="2023-05" db="EMBL/GenBank/DDBJ databases">
        <authorList>
            <person name="Fouks B."/>
        </authorList>
    </citation>
    <scope>NUCLEOTIDE SEQUENCE</scope>
    <source>
        <strain evidence="12">Stay&amp;Tobe</strain>
        <tissue evidence="12">Testes</tissue>
    </source>
</reference>